<evidence type="ECO:0000256" key="5">
    <source>
        <dbReference type="ARBA" id="ARBA00022692"/>
    </source>
</evidence>
<feature type="non-terminal residue" evidence="13">
    <location>
        <position position="69"/>
    </location>
</feature>
<evidence type="ECO:0000256" key="4">
    <source>
        <dbReference type="ARBA" id="ARBA00022461"/>
    </source>
</evidence>
<dbReference type="InterPro" id="IPR001873">
    <property type="entry name" value="ENaC"/>
</dbReference>
<evidence type="ECO:0000256" key="1">
    <source>
        <dbReference type="ARBA" id="ARBA00004141"/>
    </source>
</evidence>
<evidence type="ECO:0000313" key="13">
    <source>
        <dbReference type="EMBL" id="KAJ9577942.1"/>
    </source>
</evidence>
<reference evidence="13" key="2">
    <citation type="submission" date="2023-05" db="EMBL/GenBank/DDBJ databases">
        <authorList>
            <person name="Fouks B."/>
        </authorList>
    </citation>
    <scope>NUCLEOTIDE SEQUENCE</scope>
    <source>
        <strain evidence="13">Stay&amp;Tobe</strain>
        <tissue evidence="13">Testes</tissue>
    </source>
</reference>
<proteinExistence type="inferred from homology"/>
<dbReference type="Pfam" id="PF00858">
    <property type="entry name" value="ASC"/>
    <property type="match status" value="1"/>
</dbReference>
<name>A0AAD7ZCS9_DIPPU</name>
<keyword evidence="11 12" id="KW-0407">Ion channel</keyword>
<keyword evidence="4 12" id="KW-0894">Sodium channel</keyword>
<reference evidence="13" key="1">
    <citation type="journal article" date="2023" name="IScience">
        <title>Live-bearing cockroach genome reveals convergent evolutionary mechanisms linked to viviparity in insects and beyond.</title>
        <authorList>
            <person name="Fouks B."/>
            <person name="Harrison M.C."/>
            <person name="Mikhailova A.A."/>
            <person name="Marchal E."/>
            <person name="English S."/>
            <person name="Carruthers M."/>
            <person name="Jennings E.C."/>
            <person name="Chiamaka E.L."/>
            <person name="Frigard R.A."/>
            <person name="Pippel M."/>
            <person name="Attardo G.M."/>
            <person name="Benoit J.B."/>
            <person name="Bornberg-Bauer E."/>
            <person name="Tobe S.S."/>
        </authorList>
    </citation>
    <scope>NUCLEOTIDE SEQUENCE</scope>
    <source>
        <strain evidence="13">Stay&amp;Tobe</strain>
    </source>
</reference>
<keyword evidence="15" id="KW-1185">Reference proteome</keyword>
<keyword evidence="5 12" id="KW-0812">Transmembrane</keyword>
<dbReference type="Proteomes" id="UP001233999">
    <property type="component" value="Unassembled WGS sequence"/>
</dbReference>
<keyword evidence="6" id="KW-1133">Transmembrane helix</keyword>
<comment type="similarity">
    <text evidence="2 12">Belongs to the amiloride-sensitive sodium channel (TC 1.A.6) family.</text>
</comment>
<sequence length="69" mass="7750">LLWSLVVLVAFGAAIYHICQVYSKWEETPAMVTVSPRVKDIQEVYFPAVTICAPALLTEEFATEFLNES</sequence>
<dbReference type="EMBL" id="JASPKZ010009190">
    <property type="protein sequence ID" value="KAJ9577942.1"/>
    <property type="molecule type" value="Genomic_DNA"/>
</dbReference>
<evidence type="ECO:0000256" key="3">
    <source>
        <dbReference type="ARBA" id="ARBA00022448"/>
    </source>
</evidence>
<accession>A0AAD7ZCS9</accession>
<protein>
    <submittedName>
        <fullName evidence="13">Uncharacterized protein</fullName>
    </submittedName>
</protein>
<organism evidence="13 15">
    <name type="scientific">Diploptera punctata</name>
    <name type="common">Pacific beetle cockroach</name>
    <dbReference type="NCBI Taxonomy" id="6984"/>
    <lineage>
        <taxon>Eukaryota</taxon>
        <taxon>Metazoa</taxon>
        <taxon>Ecdysozoa</taxon>
        <taxon>Arthropoda</taxon>
        <taxon>Hexapoda</taxon>
        <taxon>Insecta</taxon>
        <taxon>Pterygota</taxon>
        <taxon>Neoptera</taxon>
        <taxon>Polyneoptera</taxon>
        <taxon>Dictyoptera</taxon>
        <taxon>Blattodea</taxon>
        <taxon>Blaberoidea</taxon>
        <taxon>Blaberidae</taxon>
        <taxon>Diplopterinae</taxon>
        <taxon>Diploptera</taxon>
    </lineage>
</organism>
<evidence type="ECO:0000256" key="6">
    <source>
        <dbReference type="ARBA" id="ARBA00022989"/>
    </source>
</evidence>
<evidence type="ECO:0000256" key="12">
    <source>
        <dbReference type="RuleBase" id="RU000679"/>
    </source>
</evidence>
<evidence type="ECO:0000256" key="11">
    <source>
        <dbReference type="ARBA" id="ARBA00023303"/>
    </source>
</evidence>
<evidence type="ECO:0000256" key="10">
    <source>
        <dbReference type="ARBA" id="ARBA00023201"/>
    </source>
</evidence>
<evidence type="ECO:0000256" key="9">
    <source>
        <dbReference type="ARBA" id="ARBA00023136"/>
    </source>
</evidence>
<dbReference type="EMBL" id="JASPKZ010003435">
    <property type="protein sequence ID" value="KAJ9593486.1"/>
    <property type="molecule type" value="Genomic_DNA"/>
</dbReference>
<keyword evidence="9" id="KW-0472">Membrane</keyword>
<keyword evidence="7" id="KW-0915">Sodium</keyword>
<dbReference type="GO" id="GO:0005272">
    <property type="term" value="F:sodium channel activity"/>
    <property type="evidence" value="ECO:0007669"/>
    <property type="project" value="UniProtKB-KW"/>
</dbReference>
<evidence type="ECO:0000256" key="7">
    <source>
        <dbReference type="ARBA" id="ARBA00023053"/>
    </source>
</evidence>
<keyword evidence="10 12" id="KW-0739">Sodium transport</keyword>
<evidence type="ECO:0000256" key="8">
    <source>
        <dbReference type="ARBA" id="ARBA00023065"/>
    </source>
</evidence>
<dbReference type="AlphaFoldDB" id="A0AAD7ZCS9"/>
<comment type="caution">
    <text evidence="13">The sequence shown here is derived from an EMBL/GenBank/DDBJ whole genome shotgun (WGS) entry which is preliminary data.</text>
</comment>
<feature type="non-terminal residue" evidence="13">
    <location>
        <position position="1"/>
    </location>
</feature>
<evidence type="ECO:0000256" key="2">
    <source>
        <dbReference type="ARBA" id="ARBA00007193"/>
    </source>
</evidence>
<gene>
    <name evidence="14" type="ORF">L9F63_014971</name>
    <name evidence="13" type="ORF">L9F63_025201</name>
</gene>
<keyword evidence="3 12" id="KW-0813">Transport</keyword>
<comment type="subcellular location">
    <subcellularLocation>
        <location evidence="1">Membrane</location>
        <topology evidence="1">Multi-pass membrane protein</topology>
    </subcellularLocation>
</comment>
<evidence type="ECO:0000313" key="15">
    <source>
        <dbReference type="Proteomes" id="UP001233999"/>
    </source>
</evidence>
<evidence type="ECO:0000313" key="14">
    <source>
        <dbReference type="EMBL" id="KAJ9593486.1"/>
    </source>
</evidence>
<keyword evidence="8 12" id="KW-0406">Ion transport</keyword>
<dbReference type="GO" id="GO:0016020">
    <property type="term" value="C:membrane"/>
    <property type="evidence" value="ECO:0007669"/>
    <property type="project" value="UniProtKB-SubCell"/>
</dbReference>